<feature type="domain" description="PDZ" evidence="4">
    <location>
        <begin position="469"/>
        <end position="548"/>
    </location>
</feature>
<evidence type="ECO:0000256" key="2">
    <source>
        <dbReference type="SAM" id="MobiDB-lite"/>
    </source>
</evidence>
<gene>
    <name evidence="5" type="ORF">HERILL_LOCUS2949</name>
</gene>
<feature type="compositionally biased region" description="Polar residues" evidence="2">
    <location>
        <begin position="1339"/>
        <end position="1384"/>
    </location>
</feature>
<feature type="region of interest" description="Disordered" evidence="2">
    <location>
        <begin position="1309"/>
        <end position="1384"/>
    </location>
</feature>
<dbReference type="PANTHER" id="PTHR46360">
    <property type="entry name" value="DISKS LARGE HOMOLOG 5"/>
    <property type="match status" value="1"/>
</dbReference>
<feature type="domain" description="Guanylate kinase-like" evidence="3">
    <location>
        <begin position="1670"/>
        <end position="1801"/>
    </location>
</feature>
<feature type="compositionally biased region" description="Polar residues" evidence="2">
    <location>
        <begin position="1167"/>
        <end position="1184"/>
    </location>
</feature>
<dbReference type="Gene3D" id="2.30.42.10">
    <property type="match status" value="4"/>
</dbReference>
<dbReference type="InterPro" id="IPR027417">
    <property type="entry name" value="P-loop_NTPase"/>
</dbReference>
<accession>A0A7R8UFR0</accession>
<dbReference type="InterPro" id="IPR001478">
    <property type="entry name" value="PDZ"/>
</dbReference>
<feature type="domain" description="PDZ" evidence="4">
    <location>
        <begin position="1395"/>
        <end position="1475"/>
    </location>
</feature>
<dbReference type="InterPro" id="IPR008144">
    <property type="entry name" value="Guanylate_kin-like_dom"/>
</dbReference>
<organism evidence="5 6">
    <name type="scientific">Hermetia illucens</name>
    <name type="common">Black soldier fly</name>
    <dbReference type="NCBI Taxonomy" id="343691"/>
    <lineage>
        <taxon>Eukaryota</taxon>
        <taxon>Metazoa</taxon>
        <taxon>Ecdysozoa</taxon>
        <taxon>Arthropoda</taxon>
        <taxon>Hexapoda</taxon>
        <taxon>Insecta</taxon>
        <taxon>Pterygota</taxon>
        <taxon>Neoptera</taxon>
        <taxon>Endopterygota</taxon>
        <taxon>Diptera</taxon>
        <taxon>Brachycera</taxon>
        <taxon>Stratiomyomorpha</taxon>
        <taxon>Stratiomyidae</taxon>
        <taxon>Hermetiinae</taxon>
        <taxon>Hermetia</taxon>
    </lineage>
</organism>
<dbReference type="SUPFAM" id="SSF50156">
    <property type="entry name" value="PDZ domain-like"/>
    <property type="match status" value="4"/>
</dbReference>
<feature type="coiled-coil region" evidence="1">
    <location>
        <begin position="80"/>
        <end position="145"/>
    </location>
</feature>
<evidence type="ECO:0000256" key="1">
    <source>
        <dbReference type="SAM" id="Coils"/>
    </source>
</evidence>
<feature type="compositionally biased region" description="Low complexity" evidence="2">
    <location>
        <begin position="1"/>
        <end position="15"/>
    </location>
</feature>
<dbReference type="SMART" id="SM00228">
    <property type="entry name" value="PDZ"/>
    <property type="match status" value="4"/>
</dbReference>
<evidence type="ECO:0008006" key="7">
    <source>
        <dbReference type="Google" id="ProtNLM"/>
    </source>
</evidence>
<evidence type="ECO:0000313" key="5">
    <source>
        <dbReference type="EMBL" id="CAD7079749.1"/>
    </source>
</evidence>
<reference evidence="5 6" key="1">
    <citation type="submission" date="2020-11" db="EMBL/GenBank/DDBJ databases">
        <authorList>
            <person name="Wallbank WR R."/>
            <person name="Pardo Diaz C."/>
            <person name="Kozak K."/>
            <person name="Martin S."/>
            <person name="Jiggins C."/>
            <person name="Moest M."/>
            <person name="Warren A I."/>
            <person name="Generalovic N T."/>
            <person name="Byers J.R.P. K."/>
            <person name="Montejo-Kovacevich G."/>
            <person name="Yen C E."/>
        </authorList>
    </citation>
    <scope>NUCLEOTIDE SEQUENCE [LARGE SCALE GENOMIC DNA]</scope>
</reference>
<dbReference type="PROSITE" id="PS50052">
    <property type="entry name" value="GUANYLATE_KINASE_2"/>
    <property type="match status" value="1"/>
</dbReference>
<dbReference type="Gene3D" id="2.30.30.40">
    <property type="entry name" value="SH3 Domains"/>
    <property type="match status" value="1"/>
</dbReference>
<sequence length="1815" mass="204588">MASGDLSLTSNSSQEESSDYVGYTTERTIRPSSNSSGSTTANINNNNPSKKCDIIKQQFDQAMMELGDLRMQHSETMRSYKEMQSELQFFREQYMAAMKQLESSAKERSKYADLTNENSRLTQQNVHLERKLRRFMESVKKQEKESIANSQPGFQLYDHYSDLPHKACEGGCIESSKYLEELKICKKLYNDLNNEHGALCAEKDKLLVELSAAYSELEREKKVFREARDQLIMQQEKEMKEIQALLLARGNEVIMTKMDRNRVKEELDQILSEKDNVLQESQKVSDDLVAVCKELEQKKKDEARIKNELKILQQNNYELKQKVEKLEKRELLKSRESNWSKEFSEANEDFKEVEKLRKALEKARGEVDKAVQETEIAKSRRDWAISEREKIVQERDSVKTLCDELRKERDKAISDWLSAIRDSEKIKKQKDEACKEVDILKDQLDSQMSNSRRSFRFSAPPSDFVDFFEVELTNYHQNDDIGIVLDDSGNRQLICGITNQSPAFGKLKINDVIVKVNDMDCQAISKRIVIDAIRSNAPRCTLLICRTKQSKRHMYTVHLNLQDNPNHGLNLETGVFISKIQQNSLASFEPELDVGDRILSINNKSMEGVQSAKEAMNILEDHRQDVVTIYALKNIQDVSYGDVKRRTANTSAQTDSCDSVNKVSSTKQISKISEMINKFRERMHITKSGTDADSFSQENDALAALDSVLSENSDKSKENLFKRSKRGKKEKDSSKSIGTWPRAAILNTVLDNPTGTIGQHVKKQRAALSLFTGPINVDKEEPENYFKSPSPQISPQKLQTHGSNSSSGSSKQNPNRNSIPIQANLFQSNQPNSYLQRHSVYATTMETEPILLDPPNQPISGNTSSRSGQVNPNLRIKIPENRSRYATNSRHNHNHYQNRYSLNLTPSDNSLIYKTSGQTAQQQISTQQNSIDFIPKKSQQDAIPRHSFTPTNLEFKGHHSSSSNQQNSLDVISLKSQNSIDSFLLPKSPQIHDFSAPFTKRPAPNKNVSKYPSDSESIGMENVMSMGHIHMSNSSNMPPTSLLFAPNMTTTSTNHRHVPLFPSFPAHVHPHPHRMRHSSPLTLPISTHSIEHPSGIPGSGGVNSVDKFDSDYLPSSHHAYNVSAEYPYHRSRMAPTRDHDDPPTSYYNVYEGGTFPRKKEHRFRIPSNPSVTSKGSGVKNSTGSIEHHGSERGSPMPPVHVEILSHGANKRNSNVPDFLCPGDLRRVTIDKSDKPLGITIQCNNNGGGIFVSSVTEKSIASRAGLQVGDQLLEVCGINMRSATKDIAANVLRQCGNSITMLVQYNPEKYDGHNLEPESVTHSGSPTPRNSPRAPRSLVVPTTTSAPSPVISSATPKSSVMSGQIKSQQFSDSLENQSDSSQHCSADSIFEEEARIITLHVDKGKNLNIKLIGGNQVGIFVHDVQRDSPAELAGIRKGDQILEYNGVDLRCVTAEQAANEIARFTDTVTLLVQNNLQKLNQIQDNAGDSFYIRAGFDRTGELGEGELRFVKDEVLYVDNTIFRGVFGQWRAWKLDAYGHRKECGIIPSQSKVEEELRLLGDIVDCDGGTTRRGSTSARRSFFRRKKHHRSSSRDSKELASFSNTQLSYFSDSGMLSDEGSILSYQRVERLDHPVCRPVLVLGPLSECVTDRLTIDFPQLFQHCIMTEMNCSQEAMEEGLQKNIFVDYRRKNNIFECTTVQSIRNICENNRHCILDVCISAVERLQRLKIYPIVLLLRFKSAKQIKEIKDSRYPTDKISAKSAKEMYERASKLESDYKQYISAVIPAGVNITHMSTQIKASVVEEQSRVLWVPVSNS</sequence>
<dbReference type="Proteomes" id="UP000594454">
    <property type="component" value="Chromosome 1"/>
</dbReference>
<feature type="compositionally biased region" description="Polar residues" evidence="2">
    <location>
        <begin position="30"/>
        <end position="49"/>
    </location>
</feature>
<dbReference type="InterPro" id="IPR053004">
    <property type="entry name" value="MAGUK_Signaling_Regulators"/>
</dbReference>
<feature type="region of interest" description="Disordered" evidence="2">
    <location>
        <begin position="713"/>
        <end position="736"/>
    </location>
</feature>
<feature type="region of interest" description="Disordered" evidence="2">
    <location>
        <begin position="1164"/>
        <end position="1196"/>
    </location>
</feature>
<dbReference type="Pfam" id="PF00625">
    <property type="entry name" value="Guanylate_kin"/>
    <property type="match status" value="1"/>
</dbReference>
<dbReference type="GO" id="GO:0035331">
    <property type="term" value="P:negative regulation of hippo signaling"/>
    <property type="evidence" value="ECO:0007669"/>
    <property type="project" value="TreeGrafter"/>
</dbReference>
<feature type="region of interest" description="Disordered" evidence="2">
    <location>
        <begin position="850"/>
        <end position="873"/>
    </location>
</feature>
<proteinExistence type="predicted"/>
<feature type="region of interest" description="Disordered" evidence="2">
    <location>
        <begin position="778"/>
        <end position="818"/>
    </location>
</feature>
<keyword evidence="6" id="KW-1185">Reference proteome</keyword>
<feature type="domain" description="PDZ" evidence="4">
    <location>
        <begin position="1226"/>
        <end position="1306"/>
    </location>
</feature>
<evidence type="ECO:0000313" key="6">
    <source>
        <dbReference type="Proteomes" id="UP000594454"/>
    </source>
</evidence>
<dbReference type="CDD" id="cd11860">
    <property type="entry name" value="SH3_DLG5"/>
    <property type="match status" value="1"/>
</dbReference>
<feature type="compositionally biased region" description="Polar residues" evidence="2">
    <location>
        <begin position="1319"/>
        <end position="1329"/>
    </location>
</feature>
<dbReference type="InParanoid" id="A0A7R8UFR0"/>
<dbReference type="EMBL" id="LR899009">
    <property type="protein sequence ID" value="CAD7079749.1"/>
    <property type="molecule type" value="Genomic_DNA"/>
</dbReference>
<dbReference type="OMA" id="QEHYMAD"/>
<feature type="compositionally biased region" description="Polar residues" evidence="2">
    <location>
        <begin position="858"/>
        <end position="872"/>
    </location>
</feature>
<dbReference type="InterPro" id="IPR035537">
    <property type="entry name" value="DLG5_SH3"/>
</dbReference>
<dbReference type="OrthoDB" id="10067129at2759"/>
<feature type="region of interest" description="Disordered" evidence="2">
    <location>
        <begin position="1"/>
        <end position="51"/>
    </location>
</feature>
<keyword evidence="1" id="KW-0175">Coiled coil</keyword>
<dbReference type="PROSITE" id="PS50106">
    <property type="entry name" value="PDZ"/>
    <property type="match status" value="4"/>
</dbReference>
<evidence type="ECO:0000259" key="4">
    <source>
        <dbReference type="PROSITE" id="PS50106"/>
    </source>
</evidence>
<dbReference type="InterPro" id="IPR036034">
    <property type="entry name" value="PDZ_sf"/>
</dbReference>
<protein>
    <recommendedName>
        <fullName evidence="7">Disks large homolog 5</fullName>
    </recommendedName>
</protein>
<feature type="region of interest" description="Disordered" evidence="2">
    <location>
        <begin position="937"/>
        <end position="967"/>
    </location>
</feature>
<dbReference type="Pfam" id="PF00595">
    <property type="entry name" value="PDZ"/>
    <property type="match status" value="3"/>
</dbReference>
<dbReference type="GO" id="GO:0005886">
    <property type="term" value="C:plasma membrane"/>
    <property type="evidence" value="ECO:0007669"/>
    <property type="project" value="TreeGrafter"/>
</dbReference>
<evidence type="ECO:0000259" key="3">
    <source>
        <dbReference type="PROSITE" id="PS50052"/>
    </source>
</evidence>
<name>A0A7R8UFR0_HERIL</name>
<dbReference type="Gene3D" id="3.40.50.300">
    <property type="entry name" value="P-loop containing nucleotide triphosphate hydrolases"/>
    <property type="match status" value="1"/>
</dbReference>
<dbReference type="SMART" id="SM00072">
    <property type="entry name" value="GuKc"/>
    <property type="match status" value="1"/>
</dbReference>
<dbReference type="InterPro" id="IPR008145">
    <property type="entry name" value="GK/Ca_channel_bsu"/>
</dbReference>
<feature type="domain" description="PDZ" evidence="4">
    <location>
        <begin position="556"/>
        <end position="609"/>
    </location>
</feature>
<feature type="coiled-coil region" evidence="1">
    <location>
        <begin position="200"/>
        <end position="234"/>
    </location>
</feature>
<dbReference type="CDD" id="cd06767">
    <property type="entry name" value="PDZ3_DLG5-like"/>
    <property type="match status" value="1"/>
</dbReference>
<dbReference type="PANTHER" id="PTHR46360:SF1">
    <property type="entry name" value="DISKS LARGE HOMOLOG 5"/>
    <property type="match status" value="1"/>
</dbReference>
<feature type="coiled-coil region" evidence="1">
    <location>
        <begin position="260"/>
        <end position="443"/>
    </location>
</feature>
<dbReference type="FunCoup" id="A0A7R8UFR0">
    <property type="interactions" value="642"/>
</dbReference>
<feature type="region of interest" description="Disordered" evidence="2">
    <location>
        <begin position="995"/>
        <end position="1014"/>
    </location>
</feature>
<feature type="compositionally biased region" description="Polar residues" evidence="2">
    <location>
        <begin position="787"/>
        <end position="801"/>
    </location>
</feature>
<dbReference type="SUPFAM" id="SSF52540">
    <property type="entry name" value="P-loop containing nucleoside triphosphate hydrolases"/>
    <property type="match status" value="1"/>
</dbReference>